<accession>A0A382J5X2</accession>
<proteinExistence type="predicted"/>
<protein>
    <recommendedName>
        <fullName evidence="2">Extracellular solute-binding protein</fullName>
    </recommendedName>
</protein>
<dbReference type="PANTHER" id="PTHR43649">
    <property type="entry name" value="ARABINOSE-BINDING PROTEIN-RELATED"/>
    <property type="match status" value="1"/>
</dbReference>
<evidence type="ECO:0000313" key="1">
    <source>
        <dbReference type="EMBL" id="SVC06965.1"/>
    </source>
</evidence>
<organism evidence="1">
    <name type="scientific">marine metagenome</name>
    <dbReference type="NCBI Taxonomy" id="408172"/>
    <lineage>
        <taxon>unclassified sequences</taxon>
        <taxon>metagenomes</taxon>
        <taxon>ecological metagenomes</taxon>
    </lineage>
</organism>
<dbReference type="SUPFAM" id="SSF53850">
    <property type="entry name" value="Periplasmic binding protein-like II"/>
    <property type="match status" value="1"/>
</dbReference>
<dbReference type="Pfam" id="PF01547">
    <property type="entry name" value="SBP_bac_1"/>
    <property type="match status" value="1"/>
</dbReference>
<dbReference type="Gene3D" id="3.40.190.10">
    <property type="entry name" value="Periplasmic binding protein-like II"/>
    <property type="match status" value="1"/>
</dbReference>
<dbReference type="AlphaFoldDB" id="A0A382J5X2"/>
<sequence>VELRLETVAAELNGIIQGVSGVSADIIQCSVPWYQSIGLLKDVSAEAEKQGFGMDQTYPALEPLLRVDGRQYGFPCNVNVMALWINLDTFDKVGMEPPPPTWDWDTFERFGKEFVQRANPPGERQSVFFVNRFEHAYFVRTMHRSLGASEFNETMTASGLNHEGYARSLARIYKWTFEDHIAASKAEESAFSAESGYSGAALTLFQQGHYGLYNIGRWILIRLREFKQPPRVSVSHYPYAEFPNAVIGTRVAGVYAATKYPEESTLFLAYLASEKYNMGIVNSADALPPSPAYTQLEQYTRPAEHPNEWGAHELPAEGAETIAIASAISPYVPMATIDRYKKKALEEVLA</sequence>
<reference evidence="1" key="1">
    <citation type="submission" date="2018-05" db="EMBL/GenBank/DDBJ databases">
        <authorList>
            <person name="Lanie J.A."/>
            <person name="Ng W.-L."/>
            <person name="Kazmierczak K.M."/>
            <person name="Andrzejewski T.M."/>
            <person name="Davidsen T.M."/>
            <person name="Wayne K.J."/>
            <person name="Tettelin H."/>
            <person name="Glass J.I."/>
            <person name="Rusch D."/>
            <person name="Podicherti R."/>
            <person name="Tsui H.-C.T."/>
            <person name="Winkler M.E."/>
        </authorList>
    </citation>
    <scope>NUCLEOTIDE SEQUENCE</scope>
</reference>
<name>A0A382J5X2_9ZZZZ</name>
<dbReference type="EMBL" id="UINC01071783">
    <property type="protein sequence ID" value="SVC06965.1"/>
    <property type="molecule type" value="Genomic_DNA"/>
</dbReference>
<feature type="non-terminal residue" evidence="1">
    <location>
        <position position="350"/>
    </location>
</feature>
<dbReference type="InterPro" id="IPR050490">
    <property type="entry name" value="Bact_solute-bd_prot1"/>
</dbReference>
<gene>
    <name evidence="1" type="ORF">METZ01_LOCUS259819</name>
</gene>
<feature type="non-terminal residue" evidence="1">
    <location>
        <position position="1"/>
    </location>
</feature>
<evidence type="ECO:0008006" key="2">
    <source>
        <dbReference type="Google" id="ProtNLM"/>
    </source>
</evidence>
<dbReference type="InterPro" id="IPR006059">
    <property type="entry name" value="SBP"/>
</dbReference>